<organism evidence="2 3">
    <name type="scientific">Halobacillus trueperi</name>
    <dbReference type="NCBI Taxonomy" id="156205"/>
    <lineage>
        <taxon>Bacteria</taxon>
        <taxon>Bacillati</taxon>
        <taxon>Bacillota</taxon>
        <taxon>Bacilli</taxon>
        <taxon>Bacillales</taxon>
        <taxon>Bacillaceae</taxon>
        <taxon>Halobacillus</taxon>
    </lineage>
</organism>
<dbReference type="Gene3D" id="3.40.50.720">
    <property type="entry name" value="NAD(P)-binding Rossmann-like Domain"/>
    <property type="match status" value="1"/>
</dbReference>
<dbReference type="PANTHER" id="PTHR12126">
    <property type="entry name" value="NADH-UBIQUINONE OXIDOREDUCTASE 39 KDA SUBUNIT-RELATED"/>
    <property type="match status" value="1"/>
</dbReference>
<accession>A0A3D8VSK9</accession>
<dbReference type="GO" id="GO:0044877">
    <property type="term" value="F:protein-containing complex binding"/>
    <property type="evidence" value="ECO:0007669"/>
    <property type="project" value="TreeGrafter"/>
</dbReference>
<sequence length="472" mass="53035">MEKKNVVALAGASGYIGQNLMEKLRSRADINALSRNGDEKEDSDQVTWRSCDLYSMADAEKGLDGADIAVYLVHSMMPSAKLTQGSFEDMDVILADNFAQAAKKVGVKQIVYLSGIIPEDQPGLSRHLKSRLEVEKILGAYGVPVTTIRAGLIVGPRGSSFPILKKLVKRLPFMVLPQWTKTKTQPIALPDVIGSLDQSIGEESLKGRSIDVGGPDVMTYDEMMKKVAGVIGRKPIMVNVPFLTIDLSKLWVRLVTGAPKEMVYPLIESLIHPMVAQSQNKVDGISEGKTPFEEAAEWALKEEEKQPREKLNRPNLPAMQDDVRSVQRIPLPQGHSADWIGKYYVKWLEKVLNPWVKTTVDETHCCHIGVIFNDIPLLEFTYSAERSTKDRALYYISGGRLTNKEKNVRGRLEFRKIPGKDEAVVAIHDYMPSLPWFLYKYTQAKAHLIVMALFRRHLEKWGTHEPSFQVHE</sequence>
<comment type="caution">
    <text evidence="2">The sequence shown here is derived from an EMBL/GenBank/DDBJ whole genome shotgun (WGS) entry which is preliminary data.</text>
</comment>
<dbReference type="InterPro" id="IPR016040">
    <property type="entry name" value="NAD(P)-bd_dom"/>
</dbReference>
<dbReference type="InterPro" id="IPR051207">
    <property type="entry name" value="ComplexI_NDUFA9_subunit"/>
</dbReference>
<dbReference type="EMBL" id="QTLC01000026">
    <property type="protein sequence ID" value="RDY71778.1"/>
    <property type="molecule type" value="Genomic_DNA"/>
</dbReference>
<dbReference type="Pfam" id="PF13460">
    <property type="entry name" value="NAD_binding_10"/>
    <property type="match status" value="1"/>
</dbReference>
<dbReference type="PANTHER" id="PTHR12126:SF11">
    <property type="entry name" value="NADH DEHYDROGENASE [UBIQUINONE] 1 ALPHA SUBCOMPLEX SUBUNIT 9, MITOCHONDRIAL"/>
    <property type="match status" value="1"/>
</dbReference>
<evidence type="ECO:0000313" key="3">
    <source>
        <dbReference type="Proteomes" id="UP000257032"/>
    </source>
</evidence>
<dbReference type="AlphaFoldDB" id="A0A3D8VSK9"/>
<evidence type="ECO:0000259" key="1">
    <source>
        <dbReference type="Pfam" id="PF13460"/>
    </source>
</evidence>
<gene>
    <name evidence="2" type="ORF">DXT76_05480</name>
</gene>
<dbReference type="InterPro" id="IPR036291">
    <property type="entry name" value="NAD(P)-bd_dom_sf"/>
</dbReference>
<evidence type="ECO:0000313" key="2">
    <source>
        <dbReference type="EMBL" id="RDY71778.1"/>
    </source>
</evidence>
<dbReference type="RefSeq" id="WP_115893595.1">
    <property type="nucleotide sequence ID" value="NZ_QTLC01000026.1"/>
</dbReference>
<proteinExistence type="predicted"/>
<dbReference type="SUPFAM" id="SSF51735">
    <property type="entry name" value="NAD(P)-binding Rossmann-fold domains"/>
    <property type="match status" value="1"/>
</dbReference>
<dbReference type="Proteomes" id="UP000257032">
    <property type="component" value="Unassembled WGS sequence"/>
</dbReference>
<reference evidence="2 3" key="1">
    <citation type="submission" date="2018-08" db="EMBL/GenBank/DDBJ databases">
        <title>Genome sequence of strict halophilic Halobacillus trueperi SS1 isolated from Lunsu, a salty water body of North West Himalayas.</title>
        <authorList>
            <person name="Gupta S."/>
            <person name="Sharma P."/>
            <person name="Dev K."/>
            <person name="Baumler D."/>
            <person name="Sourirajan A."/>
        </authorList>
    </citation>
    <scope>NUCLEOTIDE SEQUENCE [LARGE SCALE GENOMIC DNA]</scope>
    <source>
        <strain evidence="2 3">SS1</strain>
    </source>
</reference>
<feature type="domain" description="NAD(P)-binding" evidence="1">
    <location>
        <begin position="11"/>
        <end position="147"/>
    </location>
</feature>
<protein>
    <submittedName>
        <fullName evidence="2">NAD-dependent epimerase/dehydratase family protein</fullName>
    </submittedName>
</protein>
<name>A0A3D8VSK9_9BACI</name>